<protein>
    <submittedName>
        <fullName evidence="1">Uncharacterized protein</fullName>
    </submittedName>
</protein>
<proteinExistence type="predicted"/>
<name>A0AA42W5X7_9BURK</name>
<evidence type="ECO:0000313" key="2">
    <source>
        <dbReference type="Proteomes" id="UP001161276"/>
    </source>
</evidence>
<evidence type="ECO:0000313" key="1">
    <source>
        <dbReference type="EMBL" id="MDH2049230.1"/>
    </source>
</evidence>
<dbReference type="RefSeq" id="WP_006223702.1">
    <property type="nucleotide sequence ID" value="NZ_ALJE01000008.1"/>
</dbReference>
<accession>A0AA42W5X7</accession>
<dbReference type="AlphaFoldDB" id="A0AA42W5X7"/>
<reference evidence="1" key="1">
    <citation type="submission" date="2022-09" db="EMBL/GenBank/DDBJ databases">
        <title>Intensive care unit water sources are persistently colonized with multi-drug resistant bacteria and are the site of extensive horizontal gene transfer of antibiotic resistance genes.</title>
        <authorList>
            <person name="Diorio-Toth L."/>
        </authorList>
    </citation>
    <scope>NUCLEOTIDE SEQUENCE</scope>
    <source>
        <strain evidence="1">GD03676</strain>
    </source>
</reference>
<comment type="caution">
    <text evidence="1">The sequence shown here is derived from an EMBL/GenBank/DDBJ whole genome shotgun (WGS) entry which is preliminary data.</text>
</comment>
<dbReference type="Proteomes" id="UP001161276">
    <property type="component" value="Unassembled WGS sequence"/>
</dbReference>
<sequence>MSNSTGRAGRARWDDEGGARFSALATSFALEQLDDAEQRILAFLGASVLNQWQELPQDARQRILALGMAQADFNPPQVKMRIARFMADGGSGRPGDMPPVRMRPGITRVERDDDDFVDRAKMAYKQDGGAEEPAHYSHINEFEGKRVVVLRNKRGVLAVYEDVQGLVTRLARWPASWV</sequence>
<organism evidence="1 2">
    <name type="scientific">Achromobacter marplatensis</name>
    <dbReference type="NCBI Taxonomy" id="470868"/>
    <lineage>
        <taxon>Bacteria</taxon>
        <taxon>Pseudomonadati</taxon>
        <taxon>Pseudomonadota</taxon>
        <taxon>Betaproteobacteria</taxon>
        <taxon>Burkholderiales</taxon>
        <taxon>Alcaligenaceae</taxon>
        <taxon>Achromobacter</taxon>
    </lineage>
</organism>
<dbReference type="EMBL" id="JAOCKG010000001">
    <property type="protein sequence ID" value="MDH2049230.1"/>
    <property type="molecule type" value="Genomic_DNA"/>
</dbReference>
<gene>
    <name evidence="1" type="ORF">N5K24_02375</name>
</gene>